<feature type="domain" description="GtrA/DPMS transmembrane" evidence="6">
    <location>
        <begin position="33"/>
        <end position="159"/>
    </location>
</feature>
<accession>A0A645CKP3</accession>
<dbReference type="AlphaFoldDB" id="A0A645CKP3"/>
<feature type="transmembrane region" description="Helical" evidence="5">
    <location>
        <begin position="64"/>
        <end position="90"/>
    </location>
</feature>
<keyword evidence="2 5" id="KW-0812">Transmembrane</keyword>
<name>A0A645CKP3_9ZZZZ</name>
<dbReference type="EMBL" id="VSSQ01028024">
    <property type="protein sequence ID" value="MPM77550.1"/>
    <property type="molecule type" value="Genomic_DNA"/>
</dbReference>
<dbReference type="InterPro" id="IPR007267">
    <property type="entry name" value="GtrA_DPMS_TM"/>
</dbReference>
<feature type="transmembrane region" description="Helical" evidence="5">
    <location>
        <begin position="31"/>
        <end position="52"/>
    </location>
</feature>
<evidence type="ECO:0000256" key="2">
    <source>
        <dbReference type="ARBA" id="ARBA00022692"/>
    </source>
</evidence>
<feature type="transmembrane region" description="Helical" evidence="5">
    <location>
        <begin position="110"/>
        <end position="129"/>
    </location>
</feature>
<dbReference type="GO" id="GO:0000271">
    <property type="term" value="P:polysaccharide biosynthetic process"/>
    <property type="evidence" value="ECO:0007669"/>
    <property type="project" value="InterPro"/>
</dbReference>
<evidence type="ECO:0000256" key="1">
    <source>
        <dbReference type="ARBA" id="ARBA00004141"/>
    </source>
</evidence>
<reference evidence="7" key="1">
    <citation type="submission" date="2019-08" db="EMBL/GenBank/DDBJ databases">
        <authorList>
            <person name="Kucharzyk K."/>
            <person name="Murdoch R.W."/>
            <person name="Higgins S."/>
            <person name="Loffler F."/>
        </authorList>
    </citation>
    <scope>NUCLEOTIDE SEQUENCE</scope>
</reference>
<organism evidence="7">
    <name type="scientific">bioreactor metagenome</name>
    <dbReference type="NCBI Taxonomy" id="1076179"/>
    <lineage>
        <taxon>unclassified sequences</taxon>
        <taxon>metagenomes</taxon>
        <taxon>ecological metagenomes</taxon>
    </lineage>
</organism>
<evidence type="ECO:0000313" key="7">
    <source>
        <dbReference type="EMBL" id="MPM77550.1"/>
    </source>
</evidence>
<keyword evidence="4 5" id="KW-0472">Membrane</keyword>
<comment type="subcellular location">
    <subcellularLocation>
        <location evidence="1">Membrane</location>
        <topology evidence="1">Multi-pass membrane protein</topology>
    </subcellularLocation>
</comment>
<keyword evidence="3 5" id="KW-1133">Transmembrane helix</keyword>
<evidence type="ECO:0000256" key="3">
    <source>
        <dbReference type="ARBA" id="ARBA00022989"/>
    </source>
</evidence>
<proteinExistence type="predicted"/>
<evidence type="ECO:0000256" key="5">
    <source>
        <dbReference type="SAM" id="Phobius"/>
    </source>
</evidence>
<dbReference type="Pfam" id="PF04138">
    <property type="entry name" value="GtrA_DPMS_TM"/>
    <property type="match status" value="1"/>
</dbReference>
<sequence length="166" mass="19352">MRRILVLTGKFIGDIIDFFYPPFKRYFSRQFFRYGVSGTMNMGFDWLLYFIVYNYVIQKQIVSIGFVTISPHIAALFITFPITLFTGFLLQKYVTFTASDLRGREQLVRYMAVVGVNLLINYFGLKLLVEVLHFYPTPSKMVVTLICTIFSYFSQKEFTCKVKGKG</sequence>
<dbReference type="GO" id="GO:0016020">
    <property type="term" value="C:membrane"/>
    <property type="evidence" value="ECO:0007669"/>
    <property type="project" value="UniProtKB-SubCell"/>
</dbReference>
<gene>
    <name evidence="7" type="ORF">SDC9_124556</name>
</gene>
<evidence type="ECO:0000256" key="4">
    <source>
        <dbReference type="ARBA" id="ARBA00023136"/>
    </source>
</evidence>
<comment type="caution">
    <text evidence="7">The sequence shown here is derived from an EMBL/GenBank/DDBJ whole genome shotgun (WGS) entry which is preliminary data.</text>
</comment>
<protein>
    <recommendedName>
        <fullName evidence="6">GtrA/DPMS transmembrane domain-containing protein</fullName>
    </recommendedName>
</protein>
<evidence type="ECO:0000259" key="6">
    <source>
        <dbReference type="Pfam" id="PF04138"/>
    </source>
</evidence>